<protein>
    <recommendedName>
        <fullName evidence="4">Histidine kinase</fullName>
    </recommendedName>
</protein>
<dbReference type="RefSeq" id="WP_231327545.1">
    <property type="nucleotide sequence ID" value="NZ_CP088156.1"/>
</dbReference>
<accession>A0ABY3RML8</accession>
<dbReference type="EMBL" id="CP088156">
    <property type="protein sequence ID" value="UFZ08096.1"/>
    <property type="molecule type" value="Genomic_DNA"/>
</dbReference>
<sequence>MTNRRGIPFLEMRMEGAAAGQLKVRREERPGGSRAPTRECNYFFLAAFLVFFAAFLVAFAAFFAFFAMESSSGVDGLQRDFEALPADGHLSSGLGRRSQQIREALPHAVTRARRLIHS</sequence>
<name>A0ABY3RML8_9BRAD</name>
<keyword evidence="1" id="KW-0472">Membrane</keyword>
<dbReference type="Proteomes" id="UP001431010">
    <property type="component" value="Chromosome"/>
</dbReference>
<organism evidence="2 3">
    <name type="scientific">Bradyrhizobium ontarionense</name>
    <dbReference type="NCBI Taxonomy" id="2898149"/>
    <lineage>
        <taxon>Bacteria</taxon>
        <taxon>Pseudomonadati</taxon>
        <taxon>Pseudomonadota</taxon>
        <taxon>Alphaproteobacteria</taxon>
        <taxon>Hyphomicrobiales</taxon>
        <taxon>Nitrobacteraceae</taxon>
        <taxon>Bradyrhizobium</taxon>
    </lineage>
</organism>
<evidence type="ECO:0000313" key="3">
    <source>
        <dbReference type="Proteomes" id="UP001431010"/>
    </source>
</evidence>
<evidence type="ECO:0000313" key="2">
    <source>
        <dbReference type="EMBL" id="UFZ08096.1"/>
    </source>
</evidence>
<evidence type="ECO:0008006" key="4">
    <source>
        <dbReference type="Google" id="ProtNLM"/>
    </source>
</evidence>
<keyword evidence="1" id="KW-0812">Transmembrane</keyword>
<feature type="transmembrane region" description="Helical" evidence="1">
    <location>
        <begin position="42"/>
        <end position="67"/>
    </location>
</feature>
<evidence type="ECO:0000256" key="1">
    <source>
        <dbReference type="SAM" id="Phobius"/>
    </source>
</evidence>
<reference evidence="2" key="1">
    <citation type="journal article" date="2024" name="Antonie Van Leeuwenhoek">
        <title>Bradyrhizobium ontarionense sp. nov., a novel bacterial symbiont isolated from Aeschynomene indica (Indian jointvetch), harbours photosynthesis, nitrogen fixation and nitrous oxide (N2O) reductase genes.</title>
        <authorList>
            <person name="Bromfield E.S.P."/>
            <person name="Cloutier S."/>
        </authorList>
    </citation>
    <scope>NUCLEOTIDE SEQUENCE</scope>
    <source>
        <strain evidence="2">A19</strain>
    </source>
</reference>
<keyword evidence="3" id="KW-1185">Reference proteome</keyword>
<gene>
    <name evidence="2" type="ORF">LQG66_18180</name>
</gene>
<proteinExistence type="predicted"/>
<keyword evidence="1" id="KW-1133">Transmembrane helix</keyword>